<evidence type="ECO:0000313" key="1">
    <source>
        <dbReference type="EMBL" id="CAF1434952.1"/>
    </source>
</evidence>
<name>A0A815NBA0_ADIRI</name>
<reference evidence="1" key="1">
    <citation type="submission" date="2021-02" db="EMBL/GenBank/DDBJ databases">
        <authorList>
            <person name="Nowell W R."/>
        </authorList>
    </citation>
    <scope>NUCLEOTIDE SEQUENCE</scope>
</reference>
<accession>A0A815NBA0</accession>
<dbReference type="EMBL" id="CAJNOJ010000402">
    <property type="protein sequence ID" value="CAF1434952.1"/>
    <property type="molecule type" value="Genomic_DNA"/>
</dbReference>
<gene>
    <name evidence="1" type="ORF">EDS130_LOCUS38459</name>
</gene>
<comment type="caution">
    <text evidence="1">The sequence shown here is derived from an EMBL/GenBank/DDBJ whole genome shotgun (WGS) entry which is preliminary data.</text>
</comment>
<sequence length="127" mass="15406">MKYSHLTYEQCEYYRQRSLFHHSLKLRLHSCQIILHECHKSLPFQFQCFKWSGDLLNIWKHDGIVLVDSLVITMYRVFDQNINFCPMHCPEILYTIVCLIQSKTLHKNDRFILRKKQDNNSDIYIII</sequence>
<dbReference type="AlphaFoldDB" id="A0A815NBA0"/>
<dbReference type="Proteomes" id="UP000663852">
    <property type="component" value="Unassembled WGS sequence"/>
</dbReference>
<proteinExistence type="predicted"/>
<evidence type="ECO:0000313" key="2">
    <source>
        <dbReference type="Proteomes" id="UP000663852"/>
    </source>
</evidence>
<organism evidence="1 2">
    <name type="scientific">Adineta ricciae</name>
    <name type="common">Rotifer</name>
    <dbReference type="NCBI Taxonomy" id="249248"/>
    <lineage>
        <taxon>Eukaryota</taxon>
        <taxon>Metazoa</taxon>
        <taxon>Spiralia</taxon>
        <taxon>Gnathifera</taxon>
        <taxon>Rotifera</taxon>
        <taxon>Eurotatoria</taxon>
        <taxon>Bdelloidea</taxon>
        <taxon>Adinetida</taxon>
        <taxon>Adinetidae</taxon>
        <taxon>Adineta</taxon>
    </lineage>
</organism>
<protein>
    <submittedName>
        <fullName evidence="1">Uncharacterized protein</fullName>
    </submittedName>
</protein>